<dbReference type="Gene3D" id="2.130.10.130">
    <property type="entry name" value="Integrin alpha, N-terminal"/>
    <property type="match status" value="2"/>
</dbReference>
<dbReference type="PANTHER" id="PTHR46580">
    <property type="entry name" value="SENSOR KINASE-RELATED"/>
    <property type="match status" value="1"/>
</dbReference>
<dbReference type="OrthoDB" id="877328at2"/>
<dbReference type="STRING" id="1077936.SAMN05421545_2036"/>
<dbReference type="SUPFAM" id="SSF69318">
    <property type="entry name" value="Integrin alpha N-terminal domain"/>
    <property type="match status" value="3"/>
</dbReference>
<evidence type="ECO:0000259" key="3">
    <source>
        <dbReference type="Pfam" id="PF18962"/>
    </source>
</evidence>
<dbReference type="Proteomes" id="UP000185924">
    <property type="component" value="Unassembled WGS sequence"/>
</dbReference>
<protein>
    <submittedName>
        <fullName evidence="4">Por secretion system C-terminal sorting domain-containing protein</fullName>
    </submittedName>
</protein>
<feature type="chain" id="PRO_5012952659" evidence="2">
    <location>
        <begin position="20"/>
        <end position="827"/>
    </location>
</feature>
<gene>
    <name evidence="4" type="ORF">SAMN05421545_2036</name>
</gene>
<sequence>MKHIYICLLFLLNTGILFAQTKPIALDWQYGTGGYDLGKAGVLAADLDGDGNSEIIASGKHGESSFITIQQYDEMTKTYVMKWISRAYASEITSLQLHDFNGDGVSEIYLGFAEGKVVVYHSRTLEEISSFDVVRKKSSSRIYLPNAVTDIEFSRIDNDNPPFMVVLAKDSTYIYNRSFQLVNRLPYMARHCKVGDIDNNMRPDIVYSDGRVVELSDKEHSLVYTFETVNKNVDIGLSDLNGDGVPDIIYSSAYSIHAFDYRNKKPLWTTDWSAHSRYSSYISGLWVYDYDQDGVKDVLVGQSSFDGIYGYNGKTGTKDFDFYEFSNDGITNAAVSDLDGDSNPELVWTTGANCSCDDFFFVYDLTTKKKEWKSKYFSTGYKAFDVGDVDNDGKPDVALGTYGGYSKFYQHGFLSVFDAATKQLKWQNEDDRESVRADDYTFVRIGDVDGDGKNELLLGIKYGYSESYVYVFNPDYTVQRRFAIDGMSIIAGIEIADIDRDGNPELIVTSGTNVSGSTHPDEWQNYIYIFDGKTGTVKWKSPQLGGMASRIGSVKVGNIDEDDALEVVAVQYESFRDPQSKLLVIDGKSHELVIRPMDINVVDLVDFDQDGTDDVLVGSTNGKVTLLGGPDLEERKSFELGSGQLNALKAVDLSRNGQYQFVAADSYKLYIYDAGQMQVKWQSDSLGGGTAGIYNSLVVQDLDGDGHLDILLNGGHALYAFEVLDYDALNIVTSVDDPFEDRSGRSITAYPNPFEGTLKFQFQPVSKPAAYEVKLFNLQGQEVVSRSGSIRQEETTIEIDVSPIPKGMYIYRVLLGNKVIGSGKVLK</sequence>
<feature type="signal peptide" evidence="2">
    <location>
        <begin position="1"/>
        <end position="19"/>
    </location>
</feature>
<organism evidence="4 5">
    <name type="scientific">Pontibacter lucknowensis</name>
    <dbReference type="NCBI Taxonomy" id="1077936"/>
    <lineage>
        <taxon>Bacteria</taxon>
        <taxon>Pseudomonadati</taxon>
        <taxon>Bacteroidota</taxon>
        <taxon>Cytophagia</taxon>
        <taxon>Cytophagales</taxon>
        <taxon>Hymenobacteraceae</taxon>
        <taxon>Pontibacter</taxon>
    </lineage>
</organism>
<evidence type="ECO:0000256" key="2">
    <source>
        <dbReference type="SAM" id="SignalP"/>
    </source>
</evidence>
<dbReference type="AlphaFoldDB" id="A0A1N6XAT2"/>
<reference evidence="5" key="1">
    <citation type="submission" date="2017-01" db="EMBL/GenBank/DDBJ databases">
        <authorList>
            <person name="Varghese N."/>
            <person name="Submissions S."/>
        </authorList>
    </citation>
    <scope>NUCLEOTIDE SEQUENCE [LARGE SCALE GENOMIC DNA]</scope>
    <source>
        <strain evidence="5">DM9</strain>
    </source>
</reference>
<dbReference type="Pfam" id="PF18962">
    <property type="entry name" value="Por_Secre_tail"/>
    <property type="match status" value="1"/>
</dbReference>
<dbReference type="PANTHER" id="PTHR46580:SF4">
    <property type="entry name" value="ATP_GTP-BINDING PROTEIN"/>
    <property type="match status" value="1"/>
</dbReference>
<evidence type="ECO:0000313" key="4">
    <source>
        <dbReference type="EMBL" id="SIQ99423.1"/>
    </source>
</evidence>
<proteinExistence type="predicted"/>
<dbReference type="NCBIfam" id="TIGR04183">
    <property type="entry name" value="Por_Secre_tail"/>
    <property type="match status" value="1"/>
</dbReference>
<dbReference type="InterPro" id="IPR026444">
    <property type="entry name" value="Secre_tail"/>
</dbReference>
<dbReference type="Pfam" id="PF01839">
    <property type="entry name" value="FG-GAP"/>
    <property type="match status" value="1"/>
</dbReference>
<dbReference type="RefSeq" id="WP_076421978.1">
    <property type="nucleotide sequence ID" value="NZ_FTNM01000002.1"/>
</dbReference>
<name>A0A1N6XAT2_9BACT</name>
<dbReference type="InterPro" id="IPR013517">
    <property type="entry name" value="FG-GAP"/>
</dbReference>
<dbReference type="EMBL" id="FTNM01000002">
    <property type="protein sequence ID" value="SIQ99423.1"/>
    <property type="molecule type" value="Genomic_DNA"/>
</dbReference>
<keyword evidence="5" id="KW-1185">Reference proteome</keyword>
<evidence type="ECO:0000313" key="5">
    <source>
        <dbReference type="Proteomes" id="UP000185924"/>
    </source>
</evidence>
<keyword evidence="1 2" id="KW-0732">Signal</keyword>
<evidence type="ECO:0000256" key="1">
    <source>
        <dbReference type="ARBA" id="ARBA00022729"/>
    </source>
</evidence>
<dbReference type="Pfam" id="PF13517">
    <property type="entry name" value="FG-GAP_3"/>
    <property type="match status" value="2"/>
</dbReference>
<dbReference type="InterPro" id="IPR028994">
    <property type="entry name" value="Integrin_alpha_N"/>
</dbReference>
<feature type="domain" description="Secretion system C-terminal sorting" evidence="3">
    <location>
        <begin position="750"/>
        <end position="818"/>
    </location>
</feature>
<accession>A0A1N6XAT2</accession>